<dbReference type="InterPro" id="IPR017946">
    <property type="entry name" value="PLC-like_Pdiesterase_TIM-brl"/>
</dbReference>
<dbReference type="InterPro" id="IPR030395">
    <property type="entry name" value="GP_PDE_dom"/>
</dbReference>
<dbReference type="PANTHER" id="PTHR46211:SF14">
    <property type="entry name" value="GLYCEROPHOSPHODIESTER PHOSPHODIESTERASE"/>
    <property type="match status" value="1"/>
</dbReference>
<protein>
    <submittedName>
        <fullName evidence="3">Glycerophosphodiester phosphodiesterase</fullName>
    </submittedName>
</protein>
<feature type="chain" id="PRO_5045441377" evidence="1">
    <location>
        <begin position="29"/>
        <end position="356"/>
    </location>
</feature>
<dbReference type="RefSeq" id="WP_193120545.1">
    <property type="nucleotide sequence ID" value="NZ_JADBGI010000003.1"/>
</dbReference>
<dbReference type="Gene3D" id="3.20.20.190">
    <property type="entry name" value="Phosphatidylinositol (PI) phosphodiesterase"/>
    <property type="match status" value="1"/>
</dbReference>
<dbReference type="PROSITE" id="PS51704">
    <property type="entry name" value="GP_PDE"/>
    <property type="match status" value="1"/>
</dbReference>
<dbReference type="Proteomes" id="UP000806528">
    <property type="component" value="Unassembled WGS sequence"/>
</dbReference>
<dbReference type="SUPFAM" id="SSF51695">
    <property type="entry name" value="PLC-like phosphodiesterases"/>
    <property type="match status" value="1"/>
</dbReference>
<dbReference type="PROSITE" id="PS50007">
    <property type="entry name" value="PIPLC_X_DOMAIN"/>
    <property type="match status" value="1"/>
</dbReference>
<name>A0ABR9P246_9ACTN</name>
<gene>
    <name evidence="3" type="ORF">IDM40_04130</name>
</gene>
<evidence type="ECO:0000259" key="2">
    <source>
        <dbReference type="PROSITE" id="PS51704"/>
    </source>
</evidence>
<dbReference type="EMBL" id="JADBGI010000003">
    <property type="protein sequence ID" value="MBE2997899.1"/>
    <property type="molecule type" value="Genomic_DNA"/>
</dbReference>
<comment type="caution">
    <text evidence="3">The sequence shown here is derived from an EMBL/GenBank/DDBJ whole genome shotgun (WGS) entry which is preliminary data.</text>
</comment>
<keyword evidence="4" id="KW-1185">Reference proteome</keyword>
<sequence>MVKLPFRVATLTAALTFPLAALHAPTHADTGPDEDRDFDLQAHRGGMGLVVESTLPAFENALQLGVSTLELDIQITRDGEAVVTHDRQVGDHNCQDTGPAFPGDPQYPYVGSYIKDLDLEQVRTLDCGSLQHPDFPEQQVVPGEPMALLSEAFDLVHRYGAHDVALNIETKVEAGAPEETAPREEFVDVLLEEIDRAHILPQVTVQSFDWGSLMLVREREPRLPIVALDNHEFLEIGEPGASPWLGGIDIDDFDGDPVLAVDSFGADAFSPVHGFPQDGEVGDPDYEPYVTEDMVDRAHDLGIGVIPWTVDDTVTMQSLIDTGIDGLITDRPDRLREVMADNGFRLPERYPEPGTG</sequence>
<dbReference type="PANTHER" id="PTHR46211">
    <property type="entry name" value="GLYCEROPHOSPHORYL DIESTER PHOSPHODIESTERASE"/>
    <property type="match status" value="1"/>
</dbReference>
<organism evidence="3 4">
    <name type="scientific">Nocardiopsis coralli</name>
    <dbReference type="NCBI Taxonomy" id="2772213"/>
    <lineage>
        <taxon>Bacteria</taxon>
        <taxon>Bacillati</taxon>
        <taxon>Actinomycetota</taxon>
        <taxon>Actinomycetes</taxon>
        <taxon>Streptosporangiales</taxon>
        <taxon>Nocardiopsidaceae</taxon>
        <taxon>Nocardiopsis</taxon>
    </lineage>
</organism>
<proteinExistence type="predicted"/>
<feature type="signal peptide" evidence="1">
    <location>
        <begin position="1"/>
        <end position="28"/>
    </location>
</feature>
<evidence type="ECO:0000256" key="1">
    <source>
        <dbReference type="SAM" id="SignalP"/>
    </source>
</evidence>
<accession>A0ABR9P246</accession>
<evidence type="ECO:0000313" key="4">
    <source>
        <dbReference type="Proteomes" id="UP000806528"/>
    </source>
</evidence>
<reference evidence="3 4" key="1">
    <citation type="submission" date="2020-09" db="EMBL/GenBank/DDBJ databases">
        <title>Diversity and distribution of actinomycetes associated with coral in the coast of Hainan.</title>
        <authorList>
            <person name="Li F."/>
        </authorList>
    </citation>
    <scope>NUCLEOTIDE SEQUENCE [LARGE SCALE GENOMIC DNA]</scope>
    <source>
        <strain evidence="3 4">HNM0947</strain>
    </source>
</reference>
<evidence type="ECO:0000313" key="3">
    <source>
        <dbReference type="EMBL" id="MBE2997899.1"/>
    </source>
</evidence>
<keyword evidence="1" id="KW-0732">Signal</keyword>
<dbReference type="Pfam" id="PF03009">
    <property type="entry name" value="GDPD"/>
    <property type="match status" value="1"/>
</dbReference>
<feature type="domain" description="GP-PDE" evidence="2">
    <location>
        <begin position="38"/>
        <end position="339"/>
    </location>
</feature>